<dbReference type="AlphaFoldDB" id="A0AAE0THR0"/>
<dbReference type="InterPro" id="IPR046468">
    <property type="entry name" value="Spt20-like_SEP"/>
</dbReference>
<accession>A0AAE0THR0</accession>
<feature type="region of interest" description="Disordered" evidence="2">
    <location>
        <begin position="991"/>
        <end position="1020"/>
    </location>
</feature>
<dbReference type="GO" id="GO:0000124">
    <property type="term" value="C:SAGA complex"/>
    <property type="evidence" value="ECO:0007669"/>
    <property type="project" value="InterPro"/>
</dbReference>
<comment type="caution">
    <text evidence="4">The sequence shown here is derived from an EMBL/GenBank/DDBJ whole genome shotgun (WGS) entry which is preliminary data.</text>
</comment>
<evidence type="ECO:0000256" key="1">
    <source>
        <dbReference type="ARBA" id="ARBA00009112"/>
    </source>
</evidence>
<feature type="domain" description="Spt20-like SEP" evidence="3">
    <location>
        <begin position="77"/>
        <end position="223"/>
    </location>
</feature>
<dbReference type="PANTHER" id="PTHR13526:SF8">
    <property type="entry name" value="TRANSCRIPTION FACTOR SPT20 HOMOLOG"/>
    <property type="match status" value="1"/>
</dbReference>
<name>A0AAE0THR0_9BIVA</name>
<sequence>MEKIERAVKYAEYLVESAKQNPSRLAANLTTSNVKGKKSIHQRLLEFYLEESGKELEDQNLQSGSHLLPKLVRRDKLNCLILKLYPGNEGYSLMLRSKTGIETETAKLPYEVSELLEYVDDCQLPPFLVDILEKAQVNVFYSGCVIVEVRDYRRSTNGSFDTNYVLLKPTPQSLLADIYNLTSDGQSWSQDDQFTLESKLLLATEEPLCLDPSPAVLLVANKMQYERKKLNTPLLTRSVKKFTQAAVNRKRKFAQCAAPKELRLFDFISKKKDRKSVLPINLKLGKPCVDMWKQRPVNLTAPESVDVEKYAKANEKPDFKKDNSMVLFEEQILEREVTQDRNLMAKLTIYHRLWDDSYLGELYLDYDYIQDKSEGATCKFHLGNEDSVHKYLEQFKEIFTEEGRRSVKITKKCPGQAPVVTYTQTNPLISGPVSGGHALSTKQPAASSTTVPSAVKTEVTANATVTTGMMRNVPLLSLSIGPSGSVNATSNLVSPQALNTPQGTLISAQSAVGQIQLQSQLQNHAVQQTPGNQVQPQGQSASQRLRQIGIHTSISRGSTTPSASPVNTQPVYSQVFSSPQAGNSMSGSHATSISKASTPTATPSPTPIMSPPPSTSTPRKLSTTTESATVHHLAQTPHQSNVATLTLQKQSSLCQQNLLSGHGYKGINKGDLTGQAGATISSQAAGTVQNINIANITGIPPNINIQNLQGLPGMNIANLSGLQNMQVSLSLPGIAVPISMITTTPVLHQTQAGILVSSLPPNVSAVTTPHGTAGSGTTVTAGSGQGSTSLVTSTTTLVTMCLASVTSAQSQVTNTTGNTQVLTGVTPSSVLTSQTGMLSVPINLTQLVPAGLKQHAQLRTSTTTLPVLQFGQQGIQVLNLQQPRGTLKTTATMHTPQALAGGKSTTTSVAVSGPISTALLGSQNLASQQVAALSHLTVGKQGQAQGGTTLNQHVLQLAPGQTQFHLQALQKQQQLQFHQLQLKQQQQQSVTHGLQSVQPQVSLGGKPKSKKRTTPTPPKN</sequence>
<gene>
    <name evidence="4" type="ORF">CHS0354_039932</name>
</gene>
<dbReference type="GO" id="GO:0006357">
    <property type="term" value="P:regulation of transcription by RNA polymerase II"/>
    <property type="evidence" value="ECO:0007669"/>
    <property type="project" value="TreeGrafter"/>
</dbReference>
<feature type="compositionally biased region" description="Low complexity" evidence="2">
    <location>
        <begin position="591"/>
        <end position="601"/>
    </location>
</feature>
<reference evidence="4" key="2">
    <citation type="journal article" date="2021" name="Genome Biol. Evol.">
        <title>Developing a high-quality reference genome for a parasitic bivalve with doubly uniparental inheritance (Bivalvia: Unionida).</title>
        <authorList>
            <person name="Smith C.H."/>
        </authorList>
    </citation>
    <scope>NUCLEOTIDE SEQUENCE</scope>
    <source>
        <strain evidence="4">CHS0354</strain>
        <tissue evidence="4">Mantle</tissue>
    </source>
</reference>
<evidence type="ECO:0000313" key="5">
    <source>
        <dbReference type="Proteomes" id="UP001195483"/>
    </source>
</evidence>
<reference evidence="4" key="3">
    <citation type="submission" date="2023-05" db="EMBL/GenBank/DDBJ databases">
        <authorList>
            <person name="Smith C.H."/>
        </authorList>
    </citation>
    <scope>NUCLEOTIDE SEQUENCE</scope>
    <source>
        <strain evidence="4">CHS0354</strain>
        <tissue evidence="4">Mantle</tissue>
    </source>
</reference>
<evidence type="ECO:0000259" key="3">
    <source>
        <dbReference type="Pfam" id="PF12090"/>
    </source>
</evidence>
<dbReference type="Pfam" id="PF12090">
    <property type="entry name" value="Spt20_SEP"/>
    <property type="match status" value="1"/>
</dbReference>
<feature type="compositionally biased region" description="Polar residues" evidence="2">
    <location>
        <begin position="991"/>
        <end position="1001"/>
    </location>
</feature>
<proteinExistence type="inferred from homology"/>
<dbReference type="InterPro" id="IPR021950">
    <property type="entry name" value="Spt20"/>
</dbReference>
<dbReference type="EMBL" id="JAEAOA010002325">
    <property type="protein sequence ID" value="KAK3610150.1"/>
    <property type="molecule type" value="Genomic_DNA"/>
</dbReference>
<dbReference type="PANTHER" id="PTHR13526">
    <property type="entry name" value="TRANSCRIPTION FACTOR SPT20 HOMOLOG"/>
    <property type="match status" value="1"/>
</dbReference>
<dbReference type="Proteomes" id="UP001195483">
    <property type="component" value="Unassembled WGS sequence"/>
</dbReference>
<dbReference type="GO" id="GO:0003712">
    <property type="term" value="F:transcription coregulator activity"/>
    <property type="evidence" value="ECO:0007669"/>
    <property type="project" value="InterPro"/>
</dbReference>
<reference evidence="4" key="1">
    <citation type="journal article" date="2021" name="Genome Biol. Evol.">
        <title>A High-Quality Reference Genome for a Parasitic Bivalve with Doubly Uniparental Inheritance (Bivalvia: Unionida).</title>
        <authorList>
            <person name="Smith C.H."/>
        </authorList>
    </citation>
    <scope>NUCLEOTIDE SEQUENCE</scope>
    <source>
        <strain evidence="4">CHS0354</strain>
    </source>
</reference>
<evidence type="ECO:0000256" key="2">
    <source>
        <dbReference type="SAM" id="MobiDB-lite"/>
    </source>
</evidence>
<organism evidence="4 5">
    <name type="scientific">Potamilus streckersoni</name>
    <dbReference type="NCBI Taxonomy" id="2493646"/>
    <lineage>
        <taxon>Eukaryota</taxon>
        <taxon>Metazoa</taxon>
        <taxon>Spiralia</taxon>
        <taxon>Lophotrochozoa</taxon>
        <taxon>Mollusca</taxon>
        <taxon>Bivalvia</taxon>
        <taxon>Autobranchia</taxon>
        <taxon>Heteroconchia</taxon>
        <taxon>Palaeoheterodonta</taxon>
        <taxon>Unionida</taxon>
        <taxon>Unionoidea</taxon>
        <taxon>Unionidae</taxon>
        <taxon>Ambleminae</taxon>
        <taxon>Lampsilini</taxon>
        <taxon>Potamilus</taxon>
    </lineage>
</organism>
<comment type="similarity">
    <text evidence="1">Belongs to the SPT20 family.</text>
</comment>
<feature type="compositionally biased region" description="Pro residues" evidence="2">
    <location>
        <begin position="602"/>
        <end position="615"/>
    </location>
</feature>
<feature type="compositionally biased region" description="Low complexity" evidence="2">
    <location>
        <begin position="616"/>
        <end position="625"/>
    </location>
</feature>
<protein>
    <recommendedName>
        <fullName evidence="3">Spt20-like SEP domain-containing protein</fullName>
    </recommendedName>
</protein>
<evidence type="ECO:0000313" key="4">
    <source>
        <dbReference type="EMBL" id="KAK3610150.1"/>
    </source>
</evidence>
<feature type="compositionally biased region" description="Polar residues" evidence="2">
    <location>
        <begin position="576"/>
        <end position="590"/>
    </location>
</feature>
<feature type="region of interest" description="Disordered" evidence="2">
    <location>
        <begin position="576"/>
        <end position="628"/>
    </location>
</feature>
<keyword evidence="5" id="KW-1185">Reference proteome</keyword>